<feature type="transmembrane region" description="Helical" evidence="1">
    <location>
        <begin position="20"/>
        <end position="41"/>
    </location>
</feature>
<dbReference type="EMBL" id="CP109106">
    <property type="protein sequence ID" value="WSB68232.1"/>
    <property type="molecule type" value="Genomic_DNA"/>
</dbReference>
<keyword evidence="1" id="KW-1133">Transmembrane helix</keyword>
<accession>A0ABZ1FCZ1</accession>
<gene>
    <name evidence="2" type="ORF">OG863_09840</name>
</gene>
<organism evidence="2 3">
    <name type="scientific">Streptomyces decoyicus</name>
    <dbReference type="NCBI Taxonomy" id="249567"/>
    <lineage>
        <taxon>Bacteria</taxon>
        <taxon>Bacillati</taxon>
        <taxon>Actinomycetota</taxon>
        <taxon>Actinomycetes</taxon>
        <taxon>Kitasatosporales</taxon>
        <taxon>Streptomycetaceae</taxon>
        <taxon>Streptomyces</taxon>
    </lineage>
</organism>
<feature type="transmembrane region" description="Helical" evidence="1">
    <location>
        <begin position="47"/>
        <end position="69"/>
    </location>
</feature>
<evidence type="ECO:0000256" key="1">
    <source>
        <dbReference type="SAM" id="Phobius"/>
    </source>
</evidence>
<keyword evidence="1" id="KW-0472">Membrane</keyword>
<keyword evidence="3" id="KW-1185">Reference proteome</keyword>
<evidence type="ECO:0008006" key="4">
    <source>
        <dbReference type="Google" id="ProtNLM"/>
    </source>
</evidence>
<reference evidence="2 3" key="1">
    <citation type="submission" date="2022-10" db="EMBL/GenBank/DDBJ databases">
        <title>The complete genomes of actinobacterial strains from the NBC collection.</title>
        <authorList>
            <person name="Joergensen T.S."/>
            <person name="Alvarez Arevalo M."/>
            <person name="Sterndorff E.B."/>
            <person name="Faurdal D."/>
            <person name="Vuksanovic O."/>
            <person name="Mourched A.-S."/>
            <person name="Charusanti P."/>
            <person name="Shaw S."/>
            <person name="Blin K."/>
            <person name="Weber T."/>
        </authorList>
    </citation>
    <scope>NUCLEOTIDE SEQUENCE [LARGE SCALE GENOMIC DNA]</scope>
    <source>
        <strain evidence="2 3">NBC 01774</strain>
    </source>
</reference>
<evidence type="ECO:0000313" key="2">
    <source>
        <dbReference type="EMBL" id="WSB68232.1"/>
    </source>
</evidence>
<dbReference type="RefSeq" id="WP_326617677.1">
    <property type="nucleotide sequence ID" value="NZ_CP109106.1"/>
</dbReference>
<name>A0ABZ1FCZ1_9ACTN</name>
<evidence type="ECO:0000313" key="3">
    <source>
        <dbReference type="Proteomes" id="UP001344251"/>
    </source>
</evidence>
<dbReference type="Proteomes" id="UP001344251">
    <property type="component" value="Chromosome"/>
</dbReference>
<keyword evidence="1" id="KW-0812">Transmembrane</keyword>
<protein>
    <recommendedName>
        <fullName evidence="4">Integral membrane protein</fullName>
    </recommendedName>
</protein>
<sequence>MKPDESAKEVQVSHRETGAVSLALGVAAVAMYGSPFLFFLHPWIRTIPLYLAVPLGICAIVFGACVLYRMRGDGGADRRRARAGVALGTVALAIPVVLLVWLEWSLQR</sequence>
<feature type="transmembrane region" description="Helical" evidence="1">
    <location>
        <begin position="81"/>
        <end position="102"/>
    </location>
</feature>
<proteinExistence type="predicted"/>